<dbReference type="AlphaFoldDB" id="A0A6H5J948"/>
<name>A0A6H5J948_9HYME</name>
<dbReference type="InterPro" id="IPR002110">
    <property type="entry name" value="Ankyrin_rpt"/>
</dbReference>
<dbReference type="Proteomes" id="UP000479190">
    <property type="component" value="Unassembled WGS sequence"/>
</dbReference>
<dbReference type="PROSITE" id="PS50088">
    <property type="entry name" value="ANK_REPEAT"/>
    <property type="match status" value="1"/>
</dbReference>
<keyword evidence="1" id="KW-0677">Repeat</keyword>
<proteinExistence type="predicted"/>
<gene>
    <name evidence="4" type="ORF">TBRA_LOCUS15689</name>
</gene>
<dbReference type="SMART" id="SM00248">
    <property type="entry name" value="ANK"/>
    <property type="match status" value="6"/>
</dbReference>
<organism evidence="4 5">
    <name type="scientific">Trichogramma brassicae</name>
    <dbReference type="NCBI Taxonomy" id="86971"/>
    <lineage>
        <taxon>Eukaryota</taxon>
        <taxon>Metazoa</taxon>
        <taxon>Ecdysozoa</taxon>
        <taxon>Arthropoda</taxon>
        <taxon>Hexapoda</taxon>
        <taxon>Insecta</taxon>
        <taxon>Pterygota</taxon>
        <taxon>Neoptera</taxon>
        <taxon>Endopterygota</taxon>
        <taxon>Hymenoptera</taxon>
        <taxon>Apocrita</taxon>
        <taxon>Proctotrupomorpha</taxon>
        <taxon>Chalcidoidea</taxon>
        <taxon>Trichogrammatidae</taxon>
        <taxon>Trichogramma</taxon>
    </lineage>
</organism>
<evidence type="ECO:0000313" key="5">
    <source>
        <dbReference type="Proteomes" id="UP000479190"/>
    </source>
</evidence>
<evidence type="ECO:0000313" key="4">
    <source>
        <dbReference type="EMBL" id="CAB0044101.1"/>
    </source>
</evidence>
<dbReference type="PROSITE" id="PS50297">
    <property type="entry name" value="ANK_REP_REGION"/>
    <property type="match status" value="1"/>
</dbReference>
<dbReference type="OrthoDB" id="21416at2759"/>
<evidence type="ECO:0000256" key="3">
    <source>
        <dbReference type="PROSITE-ProRule" id="PRU00023"/>
    </source>
</evidence>
<dbReference type="PANTHER" id="PTHR24198">
    <property type="entry name" value="ANKYRIN REPEAT AND PROTEIN KINASE DOMAIN-CONTAINING PROTEIN"/>
    <property type="match status" value="1"/>
</dbReference>
<dbReference type="Pfam" id="PF12796">
    <property type="entry name" value="Ank_2"/>
    <property type="match status" value="1"/>
</dbReference>
<dbReference type="PANTHER" id="PTHR24198:SF165">
    <property type="entry name" value="ANKYRIN REPEAT-CONTAINING PROTEIN-RELATED"/>
    <property type="match status" value="1"/>
</dbReference>
<dbReference type="EMBL" id="CADCXV010001394">
    <property type="protein sequence ID" value="CAB0044101.1"/>
    <property type="molecule type" value="Genomic_DNA"/>
</dbReference>
<feature type="repeat" description="ANK" evidence="3">
    <location>
        <begin position="42"/>
        <end position="74"/>
    </location>
</feature>
<dbReference type="Gene3D" id="1.25.40.20">
    <property type="entry name" value="Ankyrin repeat-containing domain"/>
    <property type="match status" value="1"/>
</dbReference>
<protein>
    <submittedName>
        <fullName evidence="4">Uncharacterized protein</fullName>
    </submittedName>
</protein>
<accession>A0A6H5J948</accession>
<sequence>MNYTDEFGLTHFHVACMTGCKDLVEKFLELGQVDPNCCGYATGDSPLHLALLHGRDEVTELLMRSGANPRSTNQNGLTPLHMACKRNLDDKLLEIFFRLSDELDYTLQVDAVDKLGCTPLHYAVEGRYKSVRALLTRGADPTLVNKEGLTPLHIICQRKHYDNLVKLFFEICDKKHHLVQVNARDKFDRTPLHYAVANLLPHAIDELFNRGADLSDFVFPTEAHFAEKLKLAKDEKFFNFKLRLASAALAVAERLEKNGYELDQSDAMTIVKLFTKYGLFEKSSNLEKSWYDGEKFKSQAKEIMIITDLSLYDLIQLRPEEAEKRLALTDYFKLAHSYGLLHKLPRKSIEASVLHLCEILSRRFFRRWSLYPLLELIHYRLPILCCHMIIDQLMSEDLYHICVAAASQSTA</sequence>
<keyword evidence="2 3" id="KW-0040">ANK repeat</keyword>
<evidence type="ECO:0000256" key="1">
    <source>
        <dbReference type="ARBA" id="ARBA00022737"/>
    </source>
</evidence>
<dbReference type="SUPFAM" id="SSF48403">
    <property type="entry name" value="Ankyrin repeat"/>
    <property type="match status" value="1"/>
</dbReference>
<dbReference type="InterPro" id="IPR036770">
    <property type="entry name" value="Ankyrin_rpt-contain_sf"/>
</dbReference>
<keyword evidence="5" id="KW-1185">Reference proteome</keyword>
<reference evidence="4 5" key="1">
    <citation type="submission" date="2020-02" db="EMBL/GenBank/DDBJ databases">
        <authorList>
            <person name="Ferguson B K."/>
        </authorList>
    </citation>
    <scope>NUCLEOTIDE SEQUENCE [LARGE SCALE GENOMIC DNA]</scope>
</reference>
<evidence type="ECO:0000256" key="2">
    <source>
        <dbReference type="ARBA" id="ARBA00023043"/>
    </source>
</evidence>